<evidence type="ECO:0000313" key="1">
    <source>
        <dbReference type="EMBL" id="PNH11641.1"/>
    </source>
</evidence>
<gene>
    <name evidence="1" type="ORF">TSOC_001507</name>
</gene>
<dbReference type="PANTHER" id="PTHR31579">
    <property type="entry name" value="OS03G0796600 PROTEIN"/>
    <property type="match status" value="1"/>
</dbReference>
<dbReference type="AlphaFoldDB" id="A0A2J8AGK2"/>
<comment type="caution">
    <text evidence="1">The sequence shown here is derived from an EMBL/GenBank/DDBJ whole genome shotgun (WGS) entry which is preliminary data.</text>
</comment>
<keyword evidence="2" id="KW-1185">Reference proteome</keyword>
<organism evidence="1 2">
    <name type="scientific">Tetrabaena socialis</name>
    <dbReference type="NCBI Taxonomy" id="47790"/>
    <lineage>
        <taxon>Eukaryota</taxon>
        <taxon>Viridiplantae</taxon>
        <taxon>Chlorophyta</taxon>
        <taxon>core chlorophytes</taxon>
        <taxon>Chlorophyceae</taxon>
        <taxon>CS clade</taxon>
        <taxon>Chlamydomonadales</taxon>
        <taxon>Tetrabaenaceae</taxon>
        <taxon>Tetrabaena</taxon>
    </lineage>
</organism>
<dbReference type="Proteomes" id="UP000236333">
    <property type="component" value="Unassembled WGS sequence"/>
</dbReference>
<dbReference type="InterPro" id="IPR006502">
    <property type="entry name" value="PDDEXK-like"/>
</dbReference>
<evidence type="ECO:0000313" key="2">
    <source>
        <dbReference type="Proteomes" id="UP000236333"/>
    </source>
</evidence>
<name>A0A2J8AGK2_9CHLO</name>
<sequence>MTRAAPLPLSCGSLLFPVEIPGLEDPSCSQGNVACSLVSRSRSRTPTAPPTAALTTQCEVPPGCSQLLADVHALKRQCGAGADELARRLRAAGYQATCHAQDASRSAPGAMRLAHSFVVVKGCGPDPVVVDAGFRDNFSIGTAYATARYLQVLEAVPEVMIAPHAQLQELVTAICHEMKISFEATGSFLPPWRITGSVLSRWAAARAL</sequence>
<dbReference type="OrthoDB" id="691424at2759"/>
<dbReference type="Pfam" id="PF04720">
    <property type="entry name" value="PDDEXK_6"/>
    <property type="match status" value="1"/>
</dbReference>
<protein>
    <submittedName>
        <fullName evidence="1">Uncharacterized protein</fullName>
    </submittedName>
</protein>
<dbReference type="PANTHER" id="PTHR31579:SF1">
    <property type="entry name" value="OS03G0796600 PROTEIN"/>
    <property type="match status" value="1"/>
</dbReference>
<dbReference type="EMBL" id="PGGS01000025">
    <property type="protein sequence ID" value="PNH11641.1"/>
    <property type="molecule type" value="Genomic_DNA"/>
</dbReference>
<reference evidence="1 2" key="1">
    <citation type="journal article" date="2017" name="Mol. Biol. Evol.">
        <title>The 4-celled Tetrabaena socialis nuclear genome reveals the essential components for genetic control of cell number at the origin of multicellularity in the volvocine lineage.</title>
        <authorList>
            <person name="Featherston J."/>
            <person name="Arakaki Y."/>
            <person name="Hanschen E.R."/>
            <person name="Ferris P.J."/>
            <person name="Michod R.E."/>
            <person name="Olson B.J.S.C."/>
            <person name="Nozaki H."/>
            <person name="Durand P.M."/>
        </authorList>
    </citation>
    <scope>NUCLEOTIDE SEQUENCE [LARGE SCALE GENOMIC DNA]</scope>
    <source>
        <strain evidence="1 2">NIES-571</strain>
    </source>
</reference>
<accession>A0A2J8AGK2</accession>
<proteinExistence type="predicted"/>